<name>A0A7T8QRP2_CALRO</name>
<reference evidence="2" key="1">
    <citation type="submission" date="2021-01" db="EMBL/GenBank/DDBJ databases">
        <title>Caligus Genome Assembly.</title>
        <authorList>
            <person name="Gallardo-Escarate C."/>
        </authorList>
    </citation>
    <scope>NUCLEOTIDE SEQUENCE [LARGE SCALE GENOMIC DNA]</scope>
</reference>
<gene>
    <name evidence="1" type="ORF">FKW44_005063</name>
</gene>
<sequence>MNLRTHWPNTEPGEAHLSLYRYRYVNPECPSTSVFEEMENQVAGDELLSAVELFIPDPYMGNISSSSKELKFLHCWHD</sequence>
<keyword evidence="2" id="KW-1185">Reference proteome</keyword>
<dbReference type="EMBL" id="CP045892">
    <property type="protein sequence ID" value="QQP52807.1"/>
    <property type="molecule type" value="Genomic_DNA"/>
</dbReference>
<protein>
    <submittedName>
        <fullName evidence="1">Uncharacterized protein</fullName>
    </submittedName>
</protein>
<evidence type="ECO:0000313" key="2">
    <source>
        <dbReference type="Proteomes" id="UP000595437"/>
    </source>
</evidence>
<dbReference type="AlphaFoldDB" id="A0A7T8QRP2"/>
<proteinExistence type="predicted"/>
<organism evidence="1 2">
    <name type="scientific">Caligus rogercresseyi</name>
    <name type="common">Sea louse</name>
    <dbReference type="NCBI Taxonomy" id="217165"/>
    <lineage>
        <taxon>Eukaryota</taxon>
        <taxon>Metazoa</taxon>
        <taxon>Ecdysozoa</taxon>
        <taxon>Arthropoda</taxon>
        <taxon>Crustacea</taxon>
        <taxon>Multicrustacea</taxon>
        <taxon>Hexanauplia</taxon>
        <taxon>Copepoda</taxon>
        <taxon>Siphonostomatoida</taxon>
        <taxon>Caligidae</taxon>
        <taxon>Caligus</taxon>
    </lineage>
</organism>
<evidence type="ECO:0000313" key="1">
    <source>
        <dbReference type="EMBL" id="QQP52807.1"/>
    </source>
</evidence>
<accession>A0A7T8QRP2</accession>
<dbReference type="Proteomes" id="UP000595437">
    <property type="component" value="Chromosome 3"/>
</dbReference>